<evidence type="ECO:0000313" key="3">
    <source>
        <dbReference type="EMBL" id="MDC0679093.1"/>
    </source>
</evidence>
<reference evidence="3 4" key="1">
    <citation type="submission" date="2023-01" db="EMBL/GenBank/DDBJ databases">
        <title>Minimal conservation of predation-associated metabolite biosynthetic gene clusters underscores biosynthetic potential of Myxococcota including descriptions for ten novel species: Archangium lansinium sp. nov., Myxococcus landrumus sp. nov., Nannocystis bai.</title>
        <authorList>
            <person name="Ahearne A."/>
            <person name="Stevens C."/>
            <person name="Dowd S."/>
        </authorList>
    </citation>
    <scope>NUCLEOTIDE SEQUENCE [LARGE SCALE GENOMIC DNA]</scope>
    <source>
        <strain evidence="3 4">WIWO2</strain>
    </source>
</reference>
<evidence type="ECO:0000256" key="1">
    <source>
        <dbReference type="ARBA" id="ARBA00004370"/>
    </source>
</evidence>
<sequence length="216" mass="23444">MKVIVTGTTGMVGEGVMLACLVDPTVERVLSVARRPSGHAHPKLEECLIPDFRELGAFEARLSGYDACFYCAGVSSVGMSEADYTAITYDTVVAFAAALARLNPGMVLTHVSGAHTDSSEQGRVMWARVKGKAENALMRLPFRSVYNFRPGLMTPVPGQKNLKRTYRFLLPLVPLMKFVLPALKLEEVERAMVRSVTSGAPKQVLEVADIKALAST</sequence>
<proteinExistence type="predicted"/>
<dbReference type="Gene3D" id="3.40.50.720">
    <property type="entry name" value="NAD(P)-binding Rossmann-like Domain"/>
    <property type="match status" value="1"/>
</dbReference>
<dbReference type="Pfam" id="PF01370">
    <property type="entry name" value="Epimerase"/>
    <property type="match status" value="1"/>
</dbReference>
<protein>
    <submittedName>
        <fullName evidence="3">NAD-dependent epimerase/dehydratase family protein</fullName>
    </submittedName>
</protein>
<accession>A0ABT5BY73</accession>
<organism evidence="3 4">
    <name type="scientific">Sorangium atrum</name>
    <dbReference type="NCBI Taxonomy" id="2995308"/>
    <lineage>
        <taxon>Bacteria</taxon>
        <taxon>Pseudomonadati</taxon>
        <taxon>Myxococcota</taxon>
        <taxon>Polyangia</taxon>
        <taxon>Polyangiales</taxon>
        <taxon>Polyangiaceae</taxon>
        <taxon>Sorangium</taxon>
    </lineage>
</organism>
<dbReference type="PANTHER" id="PTHR14097">
    <property type="entry name" value="OXIDOREDUCTASE HTATIP2"/>
    <property type="match status" value="1"/>
</dbReference>
<comment type="subcellular location">
    <subcellularLocation>
        <location evidence="1">Membrane</location>
    </subcellularLocation>
</comment>
<dbReference type="InterPro" id="IPR036291">
    <property type="entry name" value="NAD(P)-bd_dom_sf"/>
</dbReference>
<dbReference type="SUPFAM" id="SSF51735">
    <property type="entry name" value="NAD(P)-binding Rossmann-fold domains"/>
    <property type="match status" value="1"/>
</dbReference>
<dbReference type="EMBL" id="JAQNDK010000002">
    <property type="protein sequence ID" value="MDC0679093.1"/>
    <property type="molecule type" value="Genomic_DNA"/>
</dbReference>
<evidence type="ECO:0000259" key="2">
    <source>
        <dbReference type="Pfam" id="PF01370"/>
    </source>
</evidence>
<gene>
    <name evidence="3" type="ORF">POL72_15220</name>
</gene>
<dbReference type="RefSeq" id="WP_272096037.1">
    <property type="nucleotide sequence ID" value="NZ_JAQNDK010000002.1"/>
</dbReference>
<feature type="domain" description="NAD-dependent epimerase/dehydratase" evidence="2">
    <location>
        <begin position="3"/>
        <end position="95"/>
    </location>
</feature>
<dbReference type="PANTHER" id="PTHR14097:SF8">
    <property type="entry name" value="NAD(P)-BINDING DOMAIN-CONTAINING PROTEIN"/>
    <property type="match status" value="1"/>
</dbReference>
<dbReference type="Proteomes" id="UP001217485">
    <property type="component" value="Unassembled WGS sequence"/>
</dbReference>
<name>A0ABT5BY73_9BACT</name>
<comment type="caution">
    <text evidence="3">The sequence shown here is derived from an EMBL/GenBank/DDBJ whole genome shotgun (WGS) entry which is preliminary data.</text>
</comment>
<dbReference type="InterPro" id="IPR001509">
    <property type="entry name" value="Epimerase_deHydtase"/>
</dbReference>
<keyword evidence="4" id="KW-1185">Reference proteome</keyword>
<evidence type="ECO:0000313" key="4">
    <source>
        <dbReference type="Proteomes" id="UP001217485"/>
    </source>
</evidence>